<evidence type="ECO:0000313" key="14">
    <source>
        <dbReference type="Proteomes" id="UP001597361"/>
    </source>
</evidence>
<dbReference type="EC" id="5.2.1.8" evidence="10"/>
<feature type="signal peptide" evidence="11">
    <location>
        <begin position="1"/>
        <end position="21"/>
    </location>
</feature>
<dbReference type="PROSITE" id="PS50059">
    <property type="entry name" value="FKBP_PPIASE"/>
    <property type="match status" value="1"/>
</dbReference>
<dbReference type="PROSITE" id="PS51257">
    <property type="entry name" value="PROKAR_LIPOPROTEIN"/>
    <property type="match status" value="1"/>
</dbReference>
<comment type="catalytic activity">
    <reaction evidence="1 9 10">
        <text>[protein]-peptidylproline (omega=180) = [protein]-peptidylproline (omega=0)</text>
        <dbReference type="Rhea" id="RHEA:16237"/>
        <dbReference type="Rhea" id="RHEA-COMP:10747"/>
        <dbReference type="Rhea" id="RHEA-COMP:10748"/>
        <dbReference type="ChEBI" id="CHEBI:83833"/>
        <dbReference type="ChEBI" id="CHEBI:83834"/>
        <dbReference type="EC" id="5.2.1.8"/>
    </reaction>
</comment>
<reference evidence="14" key="1">
    <citation type="journal article" date="2019" name="Int. J. Syst. Evol. Microbiol.">
        <title>The Global Catalogue of Microorganisms (GCM) 10K type strain sequencing project: providing services to taxonomists for standard genome sequencing and annotation.</title>
        <authorList>
            <consortium name="The Broad Institute Genomics Platform"/>
            <consortium name="The Broad Institute Genome Sequencing Center for Infectious Disease"/>
            <person name="Wu L."/>
            <person name="Ma J."/>
        </authorList>
    </citation>
    <scope>NUCLEOTIDE SEQUENCE [LARGE SCALE GENOMIC DNA]</scope>
    <source>
        <strain evidence="14">CGMCC 1.15180</strain>
    </source>
</reference>
<gene>
    <name evidence="13" type="ORF">ACFSKL_04655</name>
</gene>
<feature type="chain" id="PRO_5047187495" description="Peptidyl-prolyl cis-trans isomerase" evidence="11">
    <location>
        <begin position="22"/>
        <end position="182"/>
    </location>
</feature>
<comment type="subcellular location">
    <subcellularLocation>
        <location evidence="2">Cytoplasm</location>
    </subcellularLocation>
</comment>
<evidence type="ECO:0000256" key="9">
    <source>
        <dbReference type="PROSITE-ProRule" id="PRU00277"/>
    </source>
</evidence>
<evidence type="ECO:0000256" key="11">
    <source>
        <dbReference type="SAM" id="SignalP"/>
    </source>
</evidence>
<evidence type="ECO:0000256" key="6">
    <source>
        <dbReference type="ARBA" id="ARBA00023186"/>
    </source>
</evidence>
<feature type="domain" description="PPIase FKBP-type" evidence="12">
    <location>
        <begin position="75"/>
        <end position="175"/>
    </location>
</feature>
<keyword evidence="6" id="KW-0143">Chaperone</keyword>
<evidence type="ECO:0000313" key="13">
    <source>
        <dbReference type="EMBL" id="MFD2034068.1"/>
    </source>
</evidence>
<evidence type="ECO:0000256" key="1">
    <source>
        <dbReference type="ARBA" id="ARBA00000971"/>
    </source>
</evidence>
<keyword evidence="7 9" id="KW-0413">Isomerase</keyword>
<proteinExistence type="inferred from homology"/>
<evidence type="ECO:0000256" key="10">
    <source>
        <dbReference type="RuleBase" id="RU003915"/>
    </source>
</evidence>
<sequence length="182" mass="20667">MKKLSLLVFSALALLSSCISEEENYTIRLEQDKEAILKYISENPMPAMGEFKDVPNGVYIFWKEKMNTTDTLKIGDTLLIDYTGRLLDNTVFDTSNDSIAKAHNIHNSQRTYKPMEYLVGRDRLIQGFEFALTKMQEGDKVTTIFPSLFGYGNTQQGSIPPNSPLIFEIHMVEVKKNTANND</sequence>
<evidence type="ECO:0000256" key="7">
    <source>
        <dbReference type="ARBA" id="ARBA00023235"/>
    </source>
</evidence>
<comment type="similarity">
    <text evidence="3 10">Belongs to the FKBP-type PPIase family.</text>
</comment>
<dbReference type="RefSeq" id="WP_376883922.1">
    <property type="nucleotide sequence ID" value="NZ_JBHUHR010000015.1"/>
</dbReference>
<comment type="function">
    <text evidence="8">Also involved in hydrogenase metallocenter assembly, probably by participating in the nickel insertion step. This function in hydrogenase biosynthesis requires chaperone activity and the presence of the metal-binding domain, but not PPIase activity.</text>
</comment>
<name>A0ABW4VH98_9BACT</name>
<dbReference type="PANTHER" id="PTHR47861">
    <property type="entry name" value="FKBP-TYPE PEPTIDYL-PROLYL CIS-TRANS ISOMERASE SLYD"/>
    <property type="match status" value="1"/>
</dbReference>
<dbReference type="EMBL" id="JBHUHR010000015">
    <property type="protein sequence ID" value="MFD2034068.1"/>
    <property type="molecule type" value="Genomic_DNA"/>
</dbReference>
<protein>
    <recommendedName>
        <fullName evidence="10">Peptidyl-prolyl cis-trans isomerase</fullName>
        <ecNumber evidence="10">5.2.1.8</ecNumber>
    </recommendedName>
</protein>
<evidence type="ECO:0000256" key="2">
    <source>
        <dbReference type="ARBA" id="ARBA00004496"/>
    </source>
</evidence>
<dbReference type="Proteomes" id="UP001597361">
    <property type="component" value="Unassembled WGS sequence"/>
</dbReference>
<dbReference type="GO" id="GO:0003755">
    <property type="term" value="F:peptidyl-prolyl cis-trans isomerase activity"/>
    <property type="evidence" value="ECO:0007669"/>
    <property type="project" value="UniProtKB-EC"/>
</dbReference>
<comment type="caution">
    <text evidence="13">The sequence shown here is derived from an EMBL/GenBank/DDBJ whole genome shotgun (WGS) entry which is preliminary data.</text>
</comment>
<keyword evidence="5 9" id="KW-0697">Rotamase</keyword>
<evidence type="ECO:0000256" key="5">
    <source>
        <dbReference type="ARBA" id="ARBA00023110"/>
    </source>
</evidence>
<keyword evidence="4" id="KW-0963">Cytoplasm</keyword>
<dbReference type="Pfam" id="PF00254">
    <property type="entry name" value="FKBP_C"/>
    <property type="match status" value="1"/>
</dbReference>
<evidence type="ECO:0000256" key="8">
    <source>
        <dbReference type="ARBA" id="ARBA00037071"/>
    </source>
</evidence>
<dbReference type="InterPro" id="IPR046357">
    <property type="entry name" value="PPIase_dom_sf"/>
</dbReference>
<evidence type="ECO:0000256" key="3">
    <source>
        <dbReference type="ARBA" id="ARBA00006577"/>
    </source>
</evidence>
<evidence type="ECO:0000256" key="4">
    <source>
        <dbReference type="ARBA" id="ARBA00022490"/>
    </source>
</evidence>
<keyword evidence="11" id="KW-0732">Signal</keyword>
<dbReference type="InterPro" id="IPR001179">
    <property type="entry name" value="PPIase_FKBP_dom"/>
</dbReference>
<dbReference type="PANTHER" id="PTHR47861:SF3">
    <property type="entry name" value="FKBP-TYPE PEPTIDYL-PROLYL CIS-TRANS ISOMERASE SLYD"/>
    <property type="match status" value="1"/>
</dbReference>
<dbReference type="Gene3D" id="3.10.50.40">
    <property type="match status" value="1"/>
</dbReference>
<organism evidence="13 14">
    <name type="scientific">Belliella marina</name>
    <dbReference type="NCBI Taxonomy" id="1644146"/>
    <lineage>
        <taxon>Bacteria</taxon>
        <taxon>Pseudomonadati</taxon>
        <taxon>Bacteroidota</taxon>
        <taxon>Cytophagia</taxon>
        <taxon>Cytophagales</taxon>
        <taxon>Cyclobacteriaceae</taxon>
        <taxon>Belliella</taxon>
    </lineage>
</organism>
<accession>A0ABW4VH98</accession>
<evidence type="ECO:0000259" key="12">
    <source>
        <dbReference type="PROSITE" id="PS50059"/>
    </source>
</evidence>
<keyword evidence="14" id="KW-1185">Reference proteome</keyword>
<dbReference type="SUPFAM" id="SSF54534">
    <property type="entry name" value="FKBP-like"/>
    <property type="match status" value="1"/>
</dbReference>